<sequence length="383" mass="42130">MTISKFRYRLLVIHVLAVCFFVSQVHAASIPALSGGKKRPHVAAAQKKQASSSAKKAKTTKTAKKVAKKAIAAKSAVKKSKATKIACKSAPKKRRNAVVSVDRRFRERVRAAISRVFEEPAVPTDALGRQITSKSVMILDARTGEPIFAKAPDNPRQPASTLKVLTGLIALKRLEENENVPVSSRAEAMPRSKIYLNSGQQYKADDLINAVLLESANDASVALAEKIAGSESAFANLMTLHARLWGAENTICRTASGLTAEGQQSTARDLAQIFRHAMQDRDFAGRMRQTQTRTSYGKTLRNHNKALWQVEGAIAGKTGYTSIARQTYVGQFRRGDDAIVVAIMGSETMWRDIRRLVDYGFQKKEQTRLAQTGHTQIRALEVR</sequence>
<comment type="caution">
    <text evidence="12">The sequence shown here is derived from an EMBL/GenBank/DDBJ whole genome shotgun (WGS) entry which is preliminary data.</text>
</comment>
<organism evidence="12 13">
    <name type="scientific">Candidatus Electronema aureum</name>
    <dbReference type="NCBI Taxonomy" id="2005002"/>
    <lineage>
        <taxon>Bacteria</taxon>
        <taxon>Pseudomonadati</taxon>
        <taxon>Thermodesulfobacteriota</taxon>
        <taxon>Desulfobulbia</taxon>
        <taxon>Desulfobulbales</taxon>
        <taxon>Desulfobulbaceae</taxon>
        <taxon>Candidatus Electronema</taxon>
    </lineage>
</organism>
<feature type="domain" description="Peptidase S11 D-alanyl-D-alanine carboxypeptidase A N-terminal" evidence="11">
    <location>
        <begin position="130"/>
        <end position="347"/>
    </location>
</feature>
<evidence type="ECO:0000313" key="13">
    <source>
        <dbReference type="Proteomes" id="UP000316238"/>
    </source>
</evidence>
<evidence type="ECO:0000256" key="5">
    <source>
        <dbReference type="ARBA" id="ARBA00022984"/>
    </source>
</evidence>
<accession>A0A521G1W2</accession>
<evidence type="ECO:0000256" key="3">
    <source>
        <dbReference type="ARBA" id="ARBA00022801"/>
    </source>
</evidence>
<keyword evidence="5" id="KW-0573">Peptidoglycan synthesis</keyword>
<evidence type="ECO:0000256" key="8">
    <source>
        <dbReference type="PIRSR" id="PIRSR618044-2"/>
    </source>
</evidence>
<dbReference type="Gene3D" id="3.40.710.10">
    <property type="entry name" value="DD-peptidase/beta-lactamase superfamily"/>
    <property type="match status" value="1"/>
</dbReference>
<dbReference type="GO" id="GO:0009002">
    <property type="term" value="F:serine-type D-Ala-D-Ala carboxypeptidase activity"/>
    <property type="evidence" value="ECO:0007669"/>
    <property type="project" value="UniProtKB-EC"/>
</dbReference>
<keyword evidence="12" id="KW-0121">Carboxypeptidase</keyword>
<dbReference type="EC" id="3.4.16.4" evidence="12"/>
<protein>
    <submittedName>
        <fullName evidence="12">D-alanyl-D-alanine carboxypeptidase (Penicillin-binding protein 5/6)</fullName>
        <ecNumber evidence="12">3.4.16.4</ecNumber>
    </submittedName>
</protein>
<dbReference type="Pfam" id="PF00768">
    <property type="entry name" value="Peptidase_S11"/>
    <property type="match status" value="1"/>
</dbReference>
<evidence type="ECO:0000256" key="10">
    <source>
        <dbReference type="SAM" id="SignalP"/>
    </source>
</evidence>
<name>A0A521G1W2_9BACT</name>
<feature type="chain" id="PRO_5021854584" evidence="10">
    <location>
        <begin position="28"/>
        <end position="383"/>
    </location>
</feature>
<dbReference type="GO" id="GO:0071555">
    <property type="term" value="P:cell wall organization"/>
    <property type="evidence" value="ECO:0007669"/>
    <property type="project" value="UniProtKB-KW"/>
</dbReference>
<feature type="active site" description="Proton acceptor" evidence="7">
    <location>
        <position position="163"/>
    </location>
</feature>
<dbReference type="Proteomes" id="UP000316238">
    <property type="component" value="Unassembled WGS sequence"/>
</dbReference>
<evidence type="ECO:0000256" key="6">
    <source>
        <dbReference type="ARBA" id="ARBA00023316"/>
    </source>
</evidence>
<evidence type="ECO:0000256" key="4">
    <source>
        <dbReference type="ARBA" id="ARBA00022960"/>
    </source>
</evidence>
<comment type="similarity">
    <text evidence="1 9">Belongs to the peptidase S11 family.</text>
</comment>
<dbReference type="EMBL" id="NQJD01000013">
    <property type="protein sequence ID" value="TAA74978.1"/>
    <property type="molecule type" value="Genomic_DNA"/>
</dbReference>
<keyword evidence="13" id="KW-1185">Reference proteome</keyword>
<evidence type="ECO:0000256" key="2">
    <source>
        <dbReference type="ARBA" id="ARBA00022729"/>
    </source>
</evidence>
<dbReference type="InterPro" id="IPR012338">
    <property type="entry name" value="Beta-lactam/transpept-like"/>
</dbReference>
<dbReference type="PANTHER" id="PTHR21581:SF6">
    <property type="entry name" value="TRAFFICKING PROTEIN PARTICLE COMPLEX SUBUNIT 12"/>
    <property type="match status" value="1"/>
</dbReference>
<dbReference type="GO" id="GO:0008360">
    <property type="term" value="P:regulation of cell shape"/>
    <property type="evidence" value="ECO:0007669"/>
    <property type="project" value="UniProtKB-KW"/>
</dbReference>
<feature type="binding site" evidence="8">
    <location>
        <position position="317"/>
    </location>
    <ligand>
        <name>substrate</name>
    </ligand>
</feature>
<reference evidence="12" key="1">
    <citation type="submission" date="2017-07" db="EMBL/GenBank/DDBJ databases">
        <title>The cable genome - Insights into the physiology and evolution of filamentous bacteria capable of sulfide oxidation via long distance electron transfer.</title>
        <authorList>
            <person name="Thorup C."/>
            <person name="Bjerg J.T."/>
            <person name="Schreiber L."/>
            <person name="Nielsen L.P."/>
            <person name="Kjeldsen K.U."/>
            <person name="Boesen T."/>
            <person name="Boggild A."/>
            <person name="Meysman F."/>
            <person name="Geelhoed J."/>
            <person name="Schramm A."/>
        </authorList>
    </citation>
    <scope>NUCLEOTIDE SEQUENCE [LARGE SCALE GENOMIC DNA]</scope>
    <source>
        <strain evidence="12">GS</strain>
    </source>
</reference>
<feature type="signal peptide" evidence="10">
    <location>
        <begin position="1"/>
        <end position="27"/>
    </location>
</feature>
<proteinExistence type="inferred from homology"/>
<dbReference type="GO" id="GO:0009252">
    <property type="term" value="P:peptidoglycan biosynthetic process"/>
    <property type="evidence" value="ECO:0007669"/>
    <property type="project" value="UniProtKB-KW"/>
</dbReference>
<feature type="active site" evidence="7">
    <location>
        <position position="215"/>
    </location>
</feature>
<feature type="active site" description="Acyl-ester intermediate" evidence="7">
    <location>
        <position position="160"/>
    </location>
</feature>
<keyword evidence="3 12" id="KW-0378">Hydrolase</keyword>
<keyword evidence="2 10" id="KW-0732">Signal</keyword>
<keyword evidence="12" id="KW-0645">Protease</keyword>
<gene>
    <name evidence="12" type="ORF">CDV28_1136</name>
</gene>
<dbReference type="SUPFAM" id="SSF56601">
    <property type="entry name" value="beta-lactamase/transpeptidase-like"/>
    <property type="match status" value="1"/>
</dbReference>
<evidence type="ECO:0000313" key="12">
    <source>
        <dbReference type="EMBL" id="TAA74978.1"/>
    </source>
</evidence>
<evidence type="ECO:0000256" key="7">
    <source>
        <dbReference type="PIRSR" id="PIRSR618044-1"/>
    </source>
</evidence>
<keyword evidence="6" id="KW-0961">Cell wall biogenesis/degradation</keyword>
<dbReference type="InterPro" id="IPR018044">
    <property type="entry name" value="Peptidase_S11"/>
</dbReference>
<dbReference type="AlphaFoldDB" id="A0A521G1W2"/>
<dbReference type="InterPro" id="IPR001967">
    <property type="entry name" value="Peptidase_S11_N"/>
</dbReference>
<keyword evidence="4" id="KW-0133">Cell shape</keyword>
<dbReference type="PANTHER" id="PTHR21581">
    <property type="entry name" value="D-ALANYL-D-ALANINE CARBOXYPEPTIDASE"/>
    <property type="match status" value="1"/>
</dbReference>
<dbReference type="GO" id="GO:0006508">
    <property type="term" value="P:proteolysis"/>
    <property type="evidence" value="ECO:0007669"/>
    <property type="project" value="InterPro"/>
</dbReference>
<evidence type="ECO:0000256" key="9">
    <source>
        <dbReference type="RuleBase" id="RU004016"/>
    </source>
</evidence>
<dbReference type="PRINTS" id="PR00725">
    <property type="entry name" value="DADACBPTASE1"/>
</dbReference>
<evidence type="ECO:0000256" key="1">
    <source>
        <dbReference type="ARBA" id="ARBA00007164"/>
    </source>
</evidence>
<evidence type="ECO:0000259" key="11">
    <source>
        <dbReference type="Pfam" id="PF00768"/>
    </source>
</evidence>